<evidence type="ECO:0000256" key="3">
    <source>
        <dbReference type="SAM" id="Phobius"/>
    </source>
</evidence>
<evidence type="ECO:0000313" key="4">
    <source>
        <dbReference type="EMBL" id="KAF3113572.1"/>
    </source>
</evidence>
<evidence type="ECO:0000256" key="1">
    <source>
        <dbReference type="SAM" id="Coils"/>
    </source>
</evidence>
<dbReference type="Proteomes" id="UP000475325">
    <property type="component" value="Unassembled WGS sequence"/>
</dbReference>
<feature type="coiled-coil region" evidence="1">
    <location>
        <begin position="84"/>
        <end position="115"/>
    </location>
</feature>
<feature type="transmembrane region" description="Helical" evidence="3">
    <location>
        <begin position="137"/>
        <end position="153"/>
    </location>
</feature>
<name>A0A7C8NFC8_ORBOL</name>
<keyword evidence="1" id="KW-0175">Coiled coil</keyword>
<feature type="region of interest" description="Disordered" evidence="2">
    <location>
        <begin position="1"/>
        <end position="78"/>
    </location>
</feature>
<proteinExistence type="predicted"/>
<evidence type="ECO:0000256" key="2">
    <source>
        <dbReference type="SAM" id="MobiDB-lite"/>
    </source>
</evidence>
<protein>
    <submittedName>
        <fullName evidence="4">Uncharacterized protein</fullName>
    </submittedName>
</protein>
<gene>
    <name evidence="4" type="ORF">TWF102_000227</name>
</gene>
<reference evidence="4 5" key="1">
    <citation type="submission" date="2019-06" db="EMBL/GenBank/DDBJ databases">
        <authorList>
            <person name="Palmer J.M."/>
        </authorList>
    </citation>
    <scope>NUCLEOTIDE SEQUENCE [LARGE SCALE GENOMIC DNA]</scope>
    <source>
        <strain evidence="4 5">TWF102</strain>
    </source>
</reference>
<feature type="compositionally biased region" description="Low complexity" evidence="2">
    <location>
        <begin position="49"/>
        <end position="62"/>
    </location>
</feature>
<accession>A0A7C8NFC8</accession>
<evidence type="ECO:0000313" key="5">
    <source>
        <dbReference type="Proteomes" id="UP000475325"/>
    </source>
</evidence>
<comment type="caution">
    <text evidence="4">The sequence shown here is derived from an EMBL/GenBank/DDBJ whole genome shotgun (WGS) entry which is preliminary data.</text>
</comment>
<organism evidence="4 5">
    <name type="scientific">Orbilia oligospora</name>
    <name type="common">Nematode-trapping fungus</name>
    <name type="synonym">Arthrobotrys oligospora</name>
    <dbReference type="NCBI Taxonomy" id="2813651"/>
    <lineage>
        <taxon>Eukaryota</taxon>
        <taxon>Fungi</taxon>
        <taxon>Dikarya</taxon>
        <taxon>Ascomycota</taxon>
        <taxon>Pezizomycotina</taxon>
        <taxon>Orbiliomycetes</taxon>
        <taxon>Orbiliales</taxon>
        <taxon>Orbiliaceae</taxon>
        <taxon>Orbilia</taxon>
    </lineage>
</organism>
<keyword evidence="3" id="KW-1133">Transmembrane helix</keyword>
<keyword evidence="3" id="KW-0472">Membrane</keyword>
<sequence>MSQTQVRRPKTPHGQARFAGKTLDEIPLRGETSVASFKPRITTVEDPTSGSKSESSSGSQSESEGDIKDHRTLPNASNSLAVELQDLKRESKSLKAILQKERNSFDESLQKWQQKNFQVQIDGILSNFWANLWYDRLLYLYLYSLFALLYLVLSRR</sequence>
<dbReference type="EMBL" id="WIQW01000001">
    <property type="protein sequence ID" value="KAF3113572.1"/>
    <property type="molecule type" value="Genomic_DNA"/>
</dbReference>
<keyword evidence="3" id="KW-0812">Transmembrane</keyword>
<dbReference type="AlphaFoldDB" id="A0A7C8NFC8"/>